<keyword evidence="2" id="KW-0808">Transferase</keyword>
<dbReference type="GO" id="GO:0004069">
    <property type="term" value="F:L-aspartate:2-oxoglutarate aminotransferase activity"/>
    <property type="evidence" value="ECO:0007669"/>
    <property type="project" value="UniProtKB-EC"/>
</dbReference>
<dbReference type="EMBL" id="FN869859">
    <property type="protein sequence ID" value="CCC82354.1"/>
    <property type="molecule type" value="Genomic_DNA"/>
</dbReference>
<evidence type="ECO:0000259" key="1">
    <source>
        <dbReference type="Pfam" id="PF00155"/>
    </source>
</evidence>
<evidence type="ECO:0000313" key="3">
    <source>
        <dbReference type="Proteomes" id="UP000002654"/>
    </source>
</evidence>
<dbReference type="Gene3D" id="3.40.640.10">
    <property type="entry name" value="Type I PLP-dependent aspartate aminotransferase-like (Major domain)"/>
    <property type="match status" value="1"/>
</dbReference>
<organism evidence="2 3">
    <name type="scientific">Thermoproteus tenax (strain ATCC 35583 / DSM 2078 / JCM 9277 / NBRC 100435 / Kra 1)</name>
    <dbReference type="NCBI Taxonomy" id="768679"/>
    <lineage>
        <taxon>Archaea</taxon>
        <taxon>Thermoproteota</taxon>
        <taxon>Thermoprotei</taxon>
        <taxon>Thermoproteales</taxon>
        <taxon>Thermoproteaceae</taxon>
        <taxon>Thermoproteus</taxon>
    </lineage>
</organism>
<dbReference type="GeneID" id="52284656"/>
<keyword evidence="2" id="KW-0032">Aminotransferase</keyword>
<dbReference type="STRING" id="768679.TTX_1733"/>
<dbReference type="PaxDb" id="768679-TTX_1733"/>
<gene>
    <name evidence="2" type="primary">aspC</name>
    <name evidence="2" type="ordered locus">TTX_1733</name>
</gene>
<evidence type="ECO:0000313" key="2">
    <source>
        <dbReference type="EMBL" id="CCC82354.1"/>
    </source>
</evidence>
<accession>G4RLA9</accession>
<dbReference type="RefSeq" id="WP_014127608.1">
    <property type="nucleotide sequence ID" value="NC_016070.1"/>
</dbReference>
<dbReference type="PATRIC" id="fig|768679.9.peg.1754"/>
<dbReference type="PANTHER" id="PTHR43510">
    <property type="entry name" value="AMINOTRANSFERASE FUNCTION, HYPOTHETICAL (EUROFUNG)"/>
    <property type="match status" value="1"/>
</dbReference>
<dbReference type="PANTHER" id="PTHR43510:SF1">
    <property type="entry name" value="AMINOTRANSFERASE FUNCTION, HYPOTHETICAL (EUROFUNG)"/>
    <property type="match status" value="1"/>
</dbReference>
<dbReference type="InterPro" id="IPR015424">
    <property type="entry name" value="PyrdxlP-dep_Trfase"/>
</dbReference>
<dbReference type="eggNOG" id="arCOG04334">
    <property type="taxonomic scope" value="Archaea"/>
</dbReference>
<keyword evidence="3" id="KW-1185">Reference proteome</keyword>
<dbReference type="OrthoDB" id="33635at2157"/>
<dbReference type="Pfam" id="PF00155">
    <property type="entry name" value="Aminotran_1_2"/>
    <property type="match status" value="1"/>
</dbReference>
<dbReference type="Gene3D" id="3.90.1150.10">
    <property type="entry name" value="Aspartate Aminotransferase, domain 1"/>
    <property type="match status" value="1"/>
</dbReference>
<proteinExistence type="predicted"/>
<sequence>MQIGHFVWLRALKAKYDLASSGVLPIDIDSIRPEISGDLSDVLSSLYQVKKENIAITYGAQEANFAALAALKSMGVAEAITFVPEYEPIRLLPQFLGMRQAVLELTYENIVGAVKQNSLLFLSSPNNPTGLFLSERRLWELSDELRRKNAYAVIDSIFMEFVTDNLSGLPLERIVYTSSTSKFYTTPEFKVGWIVGDEHIVQRATEVIDLVSPLNFRLGVRYASYLLRNRAVFRERNISLIRERLPALSALKLYGDVLYTEYMPVLYFKPLCNISGTELAYRLLNKSIAVVPGRYFGVDNGVRVGLASVPYSEFREAMSLFVEVLEETCRERNAGGGI</sequence>
<dbReference type="CDD" id="cd00609">
    <property type="entry name" value="AAT_like"/>
    <property type="match status" value="1"/>
</dbReference>
<dbReference type="InterPro" id="IPR004839">
    <property type="entry name" value="Aminotransferase_I/II_large"/>
</dbReference>
<feature type="domain" description="Aminotransferase class I/classII large" evidence="1">
    <location>
        <begin position="44"/>
        <end position="318"/>
    </location>
</feature>
<dbReference type="AlphaFoldDB" id="G4RLA9"/>
<protein>
    <submittedName>
        <fullName evidence="2">Aspartate aminotransferase</fullName>
        <ecNumber evidence="2">2.6.1.1</ecNumber>
    </submittedName>
</protein>
<dbReference type="KEGG" id="ttn:TTX_1733"/>
<dbReference type="GO" id="GO:0030170">
    <property type="term" value="F:pyridoxal phosphate binding"/>
    <property type="evidence" value="ECO:0007669"/>
    <property type="project" value="InterPro"/>
</dbReference>
<reference evidence="2 3" key="1">
    <citation type="journal article" date="2011" name="PLoS ONE">
        <title>The complete genome sequence of Thermoproteus tenax: a physiologically versatile member of the Crenarchaeota.</title>
        <authorList>
            <person name="Siebers B."/>
            <person name="Zaparty M."/>
            <person name="Raddatz G."/>
            <person name="Tjaden B."/>
            <person name="Albers S.V."/>
            <person name="Bell S.D."/>
            <person name="Blombach F."/>
            <person name="Kletzin A."/>
            <person name="Kyrpides N."/>
            <person name="Lanz C."/>
            <person name="Plagens A."/>
            <person name="Rampp M."/>
            <person name="Rosinus A."/>
            <person name="von Jan M."/>
            <person name="Makarova K.S."/>
            <person name="Klenk H.P."/>
            <person name="Schuster S.C."/>
            <person name="Hensel R."/>
        </authorList>
    </citation>
    <scope>NUCLEOTIDE SEQUENCE [LARGE SCALE GENOMIC DNA]</scope>
    <source>
        <strain evidence="3">ATCC 35583 / DSM 2078 / JCM 9277 / NBRC 100435 / Kra 1</strain>
    </source>
</reference>
<dbReference type="HOGENOM" id="CLU_017584_4_4_2"/>
<name>G4RLA9_THETK</name>
<dbReference type="InterPro" id="IPR015421">
    <property type="entry name" value="PyrdxlP-dep_Trfase_major"/>
</dbReference>
<dbReference type="SUPFAM" id="SSF53383">
    <property type="entry name" value="PLP-dependent transferases"/>
    <property type="match status" value="1"/>
</dbReference>
<dbReference type="EC" id="2.6.1.1" evidence="2"/>
<dbReference type="InterPro" id="IPR015422">
    <property type="entry name" value="PyrdxlP-dep_Trfase_small"/>
</dbReference>
<dbReference type="Proteomes" id="UP000002654">
    <property type="component" value="Chromosome"/>
</dbReference>